<proteinExistence type="inferred from homology"/>
<comment type="similarity">
    <text evidence="1">Belongs to the ubiquitin-activating E1 family.</text>
</comment>
<dbReference type="GO" id="GO:0016925">
    <property type="term" value="P:protein sumoylation"/>
    <property type="evidence" value="ECO:0007669"/>
    <property type="project" value="TreeGrafter"/>
</dbReference>
<dbReference type="GeneID" id="115483791"/>
<dbReference type="CDD" id="cd01492">
    <property type="entry name" value="Aos1_SUMO"/>
    <property type="match status" value="1"/>
</dbReference>
<sequence>MSSMQVVVRIVGVHLFCDIFINFRENMKMDIEKNAEGTGVELTDAENELYDRQIRLWGLESQKRLRTANILISGLNGLGAEITKNIILSGVNLVKLHDDKLVTEEDFCSQFLAAREELGNNRAEASLTRARALNPMVDISADTQPLIEKNADFFGQFDVVVINGANNEELLRIDTICRELGVKFFATDVWGMFGFHYAGLQKHSYVENVFKYKVISKPNEKVKYETVSTPVQREVEYPAYSNWLDFNINAPNYQRKLKRDGPGIILLRVLQNFRSTHNRDPNYKTREADIALLEQIRDELVPNSALTSDALGLLFAQISPAVAVVGGVVAQEIIKVVTKMEAPHRNLFIFNPETCMGYVEAIGVN</sequence>
<dbReference type="Gene3D" id="3.40.50.720">
    <property type="entry name" value="NAD(P)-binding Rossmann-like Domain"/>
    <property type="match status" value="1"/>
</dbReference>
<evidence type="ECO:0000313" key="4">
    <source>
        <dbReference type="RefSeq" id="XP_030081909.1"/>
    </source>
</evidence>
<protein>
    <submittedName>
        <fullName evidence="4">SUMO-activating enzyme subunit 1-like</fullName>
    </submittedName>
</protein>
<gene>
    <name evidence="4" type="primary">LOC115483791</name>
</gene>
<dbReference type="Pfam" id="PF00899">
    <property type="entry name" value="ThiF"/>
    <property type="match status" value="1"/>
</dbReference>
<feature type="domain" description="THIF-type NAD/FAD binding fold" evidence="2">
    <location>
        <begin position="50"/>
        <end position="351"/>
    </location>
</feature>
<dbReference type="RefSeq" id="XP_030081909.1">
    <property type="nucleotide sequence ID" value="XM_030226049.1"/>
</dbReference>
<dbReference type="GO" id="GO:0019948">
    <property type="term" value="F:SUMO activating enzyme activity"/>
    <property type="evidence" value="ECO:0007669"/>
    <property type="project" value="TreeGrafter"/>
</dbReference>
<dbReference type="PANTHER" id="PTHR10953">
    <property type="entry name" value="UBIQUITIN-ACTIVATING ENZYME E1"/>
    <property type="match status" value="1"/>
</dbReference>
<dbReference type="GO" id="GO:0005737">
    <property type="term" value="C:cytoplasm"/>
    <property type="evidence" value="ECO:0007669"/>
    <property type="project" value="TreeGrafter"/>
</dbReference>
<reference evidence="4" key="1">
    <citation type="submission" date="2025-08" db="UniProtKB">
        <authorList>
            <consortium name="RefSeq"/>
        </authorList>
    </citation>
    <scope>IDENTIFICATION</scope>
    <source>
        <strain evidence="4">15085-1641.00</strain>
        <tissue evidence="4">Whole body</tissue>
    </source>
</reference>
<name>A0A6J2T181_DROHY</name>
<accession>A0A6J2T181</accession>
<dbReference type="Proteomes" id="UP000504633">
    <property type="component" value="Unplaced"/>
</dbReference>
<dbReference type="InterPro" id="IPR000594">
    <property type="entry name" value="ThiF_NAD_FAD-bd"/>
</dbReference>
<dbReference type="OrthoDB" id="412647at2759"/>
<dbReference type="KEGG" id="dhe:115483791"/>
<evidence type="ECO:0000259" key="2">
    <source>
        <dbReference type="Pfam" id="PF00899"/>
    </source>
</evidence>
<dbReference type="OMA" id="EFFGQFD"/>
<dbReference type="AlphaFoldDB" id="A0A6J2T181"/>
<organism evidence="3 4">
    <name type="scientific">Drosophila hydei</name>
    <name type="common">Fruit fly</name>
    <dbReference type="NCBI Taxonomy" id="7224"/>
    <lineage>
        <taxon>Eukaryota</taxon>
        <taxon>Metazoa</taxon>
        <taxon>Ecdysozoa</taxon>
        <taxon>Arthropoda</taxon>
        <taxon>Hexapoda</taxon>
        <taxon>Insecta</taxon>
        <taxon>Pterygota</taxon>
        <taxon>Neoptera</taxon>
        <taxon>Endopterygota</taxon>
        <taxon>Diptera</taxon>
        <taxon>Brachycera</taxon>
        <taxon>Muscomorpha</taxon>
        <taxon>Ephydroidea</taxon>
        <taxon>Drosophilidae</taxon>
        <taxon>Drosophila</taxon>
    </lineage>
</organism>
<dbReference type="GO" id="GO:0031510">
    <property type="term" value="C:SUMO activating enzyme complex"/>
    <property type="evidence" value="ECO:0007669"/>
    <property type="project" value="TreeGrafter"/>
</dbReference>
<evidence type="ECO:0000256" key="1">
    <source>
        <dbReference type="ARBA" id="ARBA00005673"/>
    </source>
</evidence>
<dbReference type="InterPro" id="IPR045886">
    <property type="entry name" value="ThiF/MoeB/HesA"/>
</dbReference>
<dbReference type="FunFam" id="3.40.50.720:FF:000744">
    <property type="entry name" value="Smt3 activating enzyme 1"/>
    <property type="match status" value="1"/>
</dbReference>
<keyword evidence="3" id="KW-1185">Reference proteome</keyword>
<dbReference type="InterPro" id="IPR035985">
    <property type="entry name" value="Ubiquitin-activating_enz"/>
</dbReference>
<dbReference type="PANTHER" id="PTHR10953:SF162">
    <property type="entry name" value="SUMO-ACTIVATING ENZYME SUBUNIT 1"/>
    <property type="match status" value="1"/>
</dbReference>
<evidence type="ECO:0000313" key="3">
    <source>
        <dbReference type="Proteomes" id="UP000504633"/>
    </source>
</evidence>
<dbReference type="SUPFAM" id="SSF69572">
    <property type="entry name" value="Activating enzymes of the ubiquitin-like proteins"/>
    <property type="match status" value="1"/>
</dbReference>